<feature type="binding site" evidence="9 12">
    <location>
        <position position="440"/>
    </location>
    <ligand>
        <name>Mn(2+)</name>
        <dbReference type="ChEBI" id="CHEBI:29035"/>
        <label>2</label>
    </ligand>
</feature>
<comment type="cofactor">
    <cofactor evidence="9">
        <name>Mn(2+)</name>
        <dbReference type="ChEBI" id="CHEBI:29035"/>
    </cofactor>
    <text evidence="9">Binds 2 manganese ions per subunit.</text>
</comment>
<dbReference type="Gene3D" id="3.40.1450.10">
    <property type="entry name" value="BPG-independent phosphoglycerate mutase, domain B"/>
    <property type="match status" value="1"/>
</dbReference>
<dbReference type="UniPathway" id="UPA00109">
    <property type="reaction ID" value="UER00186"/>
</dbReference>
<accession>A0A1G2EY43</accession>
<name>A0A1G2EY43_9BACT</name>
<feature type="domain" description="Metalloenzyme" evidence="13">
    <location>
        <begin position="4"/>
        <end position="509"/>
    </location>
</feature>
<evidence type="ECO:0000259" key="14">
    <source>
        <dbReference type="Pfam" id="PF06415"/>
    </source>
</evidence>
<dbReference type="Pfam" id="PF01676">
    <property type="entry name" value="Metalloenzyme"/>
    <property type="match status" value="1"/>
</dbReference>
<dbReference type="NCBIfam" id="TIGR01307">
    <property type="entry name" value="pgm_bpd_ind"/>
    <property type="match status" value="1"/>
</dbReference>
<dbReference type="InterPro" id="IPR005995">
    <property type="entry name" value="Pgm_bpd_ind"/>
</dbReference>
<dbReference type="PANTHER" id="PTHR31637:SF0">
    <property type="entry name" value="2,3-BISPHOSPHOGLYCERATE-INDEPENDENT PHOSPHOGLYCERATE MUTASE"/>
    <property type="match status" value="1"/>
</dbReference>
<dbReference type="InterPro" id="IPR017850">
    <property type="entry name" value="Alkaline_phosphatase_core_sf"/>
</dbReference>
<dbReference type="InterPro" id="IPR011258">
    <property type="entry name" value="BPG-indep_PGM_N"/>
</dbReference>
<keyword evidence="7 9" id="KW-0464">Manganese</keyword>
<feature type="binding site" evidence="9">
    <location>
        <position position="123"/>
    </location>
    <ligand>
        <name>substrate</name>
    </ligand>
</feature>
<dbReference type="InterPro" id="IPR006124">
    <property type="entry name" value="Metalloenzyme"/>
</dbReference>
<dbReference type="InterPro" id="IPR036646">
    <property type="entry name" value="PGAM_B_sf"/>
</dbReference>
<dbReference type="SUPFAM" id="SSF53649">
    <property type="entry name" value="Alkaline phosphatase-like"/>
    <property type="match status" value="1"/>
</dbReference>
<dbReference type="STRING" id="1801725.A3J00_04135"/>
<gene>
    <name evidence="9" type="primary">gpmI</name>
    <name evidence="15" type="ORF">A3J00_04135</name>
</gene>
<feature type="binding site" evidence="9 12">
    <location>
        <position position="441"/>
    </location>
    <ligand>
        <name>Mn(2+)</name>
        <dbReference type="ChEBI" id="CHEBI:29035"/>
        <label>2</label>
    </ligand>
</feature>
<evidence type="ECO:0000256" key="5">
    <source>
        <dbReference type="ARBA" id="ARBA00022723"/>
    </source>
</evidence>
<feature type="binding site" evidence="9 12">
    <location>
        <position position="399"/>
    </location>
    <ligand>
        <name>Mn(2+)</name>
        <dbReference type="ChEBI" id="CHEBI:29035"/>
        <label>1</label>
    </ligand>
</feature>
<dbReference type="SUPFAM" id="SSF64158">
    <property type="entry name" value="2,3-Bisphosphoglycerate-independent phosphoglycerate mutase, substrate-binding domain"/>
    <property type="match status" value="1"/>
</dbReference>
<dbReference type="GO" id="GO:0005829">
    <property type="term" value="C:cytosol"/>
    <property type="evidence" value="ECO:0007669"/>
    <property type="project" value="TreeGrafter"/>
</dbReference>
<comment type="catalytic activity">
    <reaction evidence="1 9">
        <text>(2R)-2-phosphoglycerate = (2R)-3-phosphoglycerate</text>
        <dbReference type="Rhea" id="RHEA:15901"/>
        <dbReference type="ChEBI" id="CHEBI:58272"/>
        <dbReference type="ChEBI" id="CHEBI:58289"/>
        <dbReference type="EC" id="5.4.2.12"/>
    </reaction>
</comment>
<feature type="binding site" evidence="9 12">
    <location>
        <position position="62"/>
    </location>
    <ligand>
        <name>Mn(2+)</name>
        <dbReference type="ChEBI" id="CHEBI:29035"/>
        <label>2</label>
    </ligand>
</feature>
<feature type="binding site" evidence="9 12">
    <location>
        <position position="459"/>
    </location>
    <ligand>
        <name>Mn(2+)</name>
        <dbReference type="ChEBI" id="CHEBI:29035"/>
        <label>1</label>
    </ligand>
</feature>
<dbReference type="HAMAP" id="MF_01038">
    <property type="entry name" value="GpmI"/>
    <property type="match status" value="1"/>
</dbReference>
<evidence type="ECO:0000256" key="10">
    <source>
        <dbReference type="NCBIfam" id="TIGR01307"/>
    </source>
</evidence>
<feature type="binding site" evidence="9 12">
    <location>
        <position position="12"/>
    </location>
    <ligand>
        <name>Mn(2+)</name>
        <dbReference type="ChEBI" id="CHEBI:29035"/>
        <label>2</label>
    </ligand>
</feature>
<feature type="binding site" evidence="9">
    <location>
        <position position="334"/>
    </location>
    <ligand>
        <name>substrate</name>
    </ligand>
</feature>
<dbReference type="FunFam" id="3.40.1450.10:FF:000002">
    <property type="entry name" value="2,3-bisphosphoglycerate-independent phosphoglycerate mutase"/>
    <property type="match status" value="1"/>
</dbReference>
<dbReference type="GO" id="GO:0004619">
    <property type="term" value="F:phosphoglycerate mutase activity"/>
    <property type="evidence" value="ECO:0007669"/>
    <property type="project" value="UniProtKB-UniRule"/>
</dbReference>
<keyword evidence="8 9" id="KW-0413">Isomerase</keyword>
<dbReference type="AlphaFoldDB" id="A0A1G2EY43"/>
<proteinExistence type="inferred from homology"/>
<dbReference type="PIRSF" id="PIRSF001492">
    <property type="entry name" value="IPGAM"/>
    <property type="match status" value="1"/>
</dbReference>
<feature type="binding site" evidence="9 12">
    <location>
        <position position="403"/>
    </location>
    <ligand>
        <name>Mn(2+)</name>
        <dbReference type="ChEBI" id="CHEBI:29035"/>
        <label>1</label>
    </ligand>
</feature>
<dbReference type="Gene3D" id="3.40.720.10">
    <property type="entry name" value="Alkaline Phosphatase, subunit A"/>
    <property type="match status" value="1"/>
</dbReference>
<evidence type="ECO:0000256" key="11">
    <source>
        <dbReference type="PIRSR" id="PIRSR001492-1"/>
    </source>
</evidence>
<dbReference type="Proteomes" id="UP000178428">
    <property type="component" value="Unassembled WGS sequence"/>
</dbReference>
<dbReference type="PANTHER" id="PTHR31637">
    <property type="entry name" value="2,3-BISPHOSPHOGLYCERATE-INDEPENDENT PHOSPHOGLYCERATE MUTASE"/>
    <property type="match status" value="1"/>
</dbReference>
<keyword evidence="5 9" id="KW-0479">Metal-binding</keyword>
<evidence type="ECO:0000256" key="2">
    <source>
        <dbReference type="ARBA" id="ARBA00002315"/>
    </source>
</evidence>
<evidence type="ECO:0000256" key="6">
    <source>
        <dbReference type="ARBA" id="ARBA00023152"/>
    </source>
</evidence>
<evidence type="ECO:0000256" key="12">
    <source>
        <dbReference type="PIRSR" id="PIRSR001492-3"/>
    </source>
</evidence>
<dbReference type="GO" id="GO:0006096">
    <property type="term" value="P:glycolytic process"/>
    <property type="evidence" value="ECO:0007669"/>
    <property type="project" value="UniProtKB-UniRule"/>
</dbReference>
<evidence type="ECO:0000256" key="8">
    <source>
        <dbReference type="ARBA" id="ARBA00023235"/>
    </source>
</evidence>
<dbReference type="EMBL" id="MHMR01000021">
    <property type="protein sequence ID" value="OGZ30432.1"/>
    <property type="molecule type" value="Genomic_DNA"/>
</dbReference>
<feature type="active site" description="Phosphoserine intermediate" evidence="9 11">
    <location>
        <position position="62"/>
    </location>
</feature>
<dbReference type="EC" id="5.4.2.12" evidence="9 10"/>
<evidence type="ECO:0000256" key="7">
    <source>
        <dbReference type="ARBA" id="ARBA00023211"/>
    </source>
</evidence>
<feature type="binding site" evidence="9">
    <location>
        <begin position="153"/>
        <end position="154"/>
    </location>
    <ligand>
        <name>substrate</name>
    </ligand>
</feature>
<comment type="function">
    <text evidence="2 9">Catalyzes the interconversion of 2-phosphoglycerate and 3-phosphoglycerate.</text>
</comment>
<evidence type="ECO:0000256" key="3">
    <source>
        <dbReference type="ARBA" id="ARBA00004798"/>
    </source>
</evidence>
<dbReference type="GO" id="GO:0030145">
    <property type="term" value="F:manganese ion binding"/>
    <property type="evidence" value="ECO:0007669"/>
    <property type="project" value="UniProtKB-UniRule"/>
</dbReference>
<comment type="similarity">
    <text evidence="4 9">Belongs to the BPG-independent phosphoglycerate mutase family.</text>
</comment>
<comment type="caution">
    <text evidence="15">The sequence shown here is derived from an EMBL/GenBank/DDBJ whole genome shotgun (WGS) entry which is preliminary data.</text>
</comment>
<evidence type="ECO:0000313" key="15">
    <source>
        <dbReference type="EMBL" id="OGZ30432.1"/>
    </source>
</evidence>
<reference evidence="15 16" key="1">
    <citation type="journal article" date="2016" name="Nat. Commun.">
        <title>Thousands of microbial genomes shed light on interconnected biogeochemical processes in an aquifer system.</title>
        <authorList>
            <person name="Anantharaman K."/>
            <person name="Brown C.T."/>
            <person name="Hug L.A."/>
            <person name="Sharon I."/>
            <person name="Castelle C.J."/>
            <person name="Probst A.J."/>
            <person name="Thomas B.C."/>
            <person name="Singh A."/>
            <person name="Wilkins M.J."/>
            <person name="Karaoz U."/>
            <person name="Brodie E.L."/>
            <person name="Williams K.H."/>
            <person name="Hubbard S.S."/>
            <person name="Banfield J.F."/>
        </authorList>
    </citation>
    <scope>NUCLEOTIDE SEQUENCE [LARGE SCALE GENOMIC DNA]</scope>
</reference>
<evidence type="ECO:0000259" key="13">
    <source>
        <dbReference type="Pfam" id="PF01676"/>
    </source>
</evidence>
<dbReference type="GO" id="GO:0006007">
    <property type="term" value="P:glucose catabolic process"/>
    <property type="evidence" value="ECO:0007669"/>
    <property type="project" value="InterPro"/>
</dbReference>
<sequence length="525" mass="58393">MPYKPVVLLILDGYGVNTKIPESTWRYAKRPNFEQLEKFYPFTTLQASGVAVGLPWGEEGNSEVGHLTIGAGRVIYTHLPRIIMSIRDGSFFENMAFLKAVEHVRKNNSSLHLVGLFSSGSVHAYVDHVYAMLEFARKNELRELYLHLFTDGRDAPPREAAKFLKLFEARLAQEYPWAKIASVIGRRFAMDRDSQWGLIEKTYNLLVSGSGEPYEDASLFVEKNYQAGLFDEFVEPGFLAENGKPVGRISAGDAVIFFNYREDSARELAESFVRDGFDKFPREKTGNLYLATMTQYDESLPAEVAFPPLAVENPLAKIISESGLKQLRVAETEKYAHVTYFFNGGKEKAFVGEERALVPSIATAHFDEHPEMSAEAIAEKVLESAAKYDFVLVNFANADMVGHTGNFDSTVKAIETLDEAVGKIIPRILELGGAVVVTGDHGNAEEKYYRVSAEKRTKHTANPVPFFAVAKNFELKEARSDEEVLKKYGEVSGTLTDVAPTVLELLGLAKPAEMTGISLVKKLSE</sequence>
<keyword evidence="6 9" id="KW-0324">Glycolysis</keyword>
<feature type="domain" description="BPG-independent PGAM N-terminal" evidence="14">
    <location>
        <begin position="84"/>
        <end position="298"/>
    </location>
</feature>
<dbReference type="Pfam" id="PF06415">
    <property type="entry name" value="iPGM_N"/>
    <property type="match status" value="1"/>
</dbReference>
<protein>
    <recommendedName>
        <fullName evidence="9 10">2,3-bisphosphoglycerate-independent phosphoglycerate mutase</fullName>
        <shortName evidence="9">BPG-independent PGAM</shortName>
        <shortName evidence="9">Phosphoglyceromutase</shortName>
        <shortName evidence="9">iPGM</shortName>
        <ecNumber evidence="9 10">5.4.2.12</ecNumber>
    </recommendedName>
</protein>
<comment type="caution">
    <text evidence="9">Lacks conserved residue(s) required for the propagation of feature annotation.</text>
</comment>
<organism evidence="15 16">
    <name type="scientific">Candidatus Niyogibacteria bacterium RIFCSPLOWO2_02_FULL_45_13</name>
    <dbReference type="NCBI Taxonomy" id="1801725"/>
    <lineage>
        <taxon>Bacteria</taxon>
        <taxon>Candidatus Niyogiibacteriota</taxon>
    </lineage>
</organism>
<feature type="binding site" evidence="9">
    <location>
        <position position="186"/>
    </location>
    <ligand>
        <name>substrate</name>
    </ligand>
</feature>
<comment type="pathway">
    <text evidence="3 9">Carbohydrate degradation; glycolysis; pyruvate from D-glyceraldehyde 3-phosphate: step 3/5.</text>
</comment>
<feature type="binding site" evidence="9">
    <location>
        <position position="192"/>
    </location>
    <ligand>
        <name>substrate</name>
    </ligand>
</feature>
<evidence type="ECO:0000256" key="4">
    <source>
        <dbReference type="ARBA" id="ARBA00008819"/>
    </source>
</evidence>
<evidence type="ECO:0000256" key="1">
    <source>
        <dbReference type="ARBA" id="ARBA00000370"/>
    </source>
</evidence>
<evidence type="ECO:0000256" key="9">
    <source>
        <dbReference type="HAMAP-Rule" id="MF_01038"/>
    </source>
</evidence>
<evidence type="ECO:0000313" key="16">
    <source>
        <dbReference type="Proteomes" id="UP000178428"/>
    </source>
</evidence>
<dbReference type="CDD" id="cd16010">
    <property type="entry name" value="iPGM"/>
    <property type="match status" value="1"/>
</dbReference>
<comment type="subunit">
    <text evidence="9">Monomer.</text>
</comment>